<dbReference type="InterPro" id="IPR021952">
    <property type="entry name" value="Flpp3-like"/>
</dbReference>
<evidence type="ECO:0000313" key="1">
    <source>
        <dbReference type="EMBL" id="KKM15080.1"/>
    </source>
</evidence>
<protein>
    <recommendedName>
        <fullName evidence="2">DUF3568 family protein</fullName>
    </recommendedName>
</protein>
<name>A0A0F9KIF0_9ZZZZ</name>
<gene>
    <name evidence="1" type="ORF">LCGC14_1699650</name>
</gene>
<proteinExistence type="predicted"/>
<reference evidence="1" key="1">
    <citation type="journal article" date="2015" name="Nature">
        <title>Complex archaea that bridge the gap between prokaryotes and eukaryotes.</title>
        <authorList>
            <person name="Spang A."/>
            <person name="Saw J.H."/>
            <person name="Jorgensen S.L."/>
            <person name="Zaremba-Niedzwiedzka K."/>
            <person name="Martijn J."/>
            <person name="Lind A.E."/>
            <person name="van Eijk R."/>
            <person name="Schleper C."/>
            <person name="Guy L."/>
            <person name="Ettema T.J."/>
        </authorList>
    </citation>
    <scope>NUCLEOTIDE SEQUENCE</scope>
</reference>
<accession>A0A0F9KIF0</accession>
<dbReference type="EMBL" id="LAZR01014994">
    <property type="protein sequence ID" value="KKM15080.1"/>
    <property type="molecule type" value="Genomic_DNA"/>
</dbReference>
<organism evidence="1">
    <name type="scientific">marine sediment metagenome</name>
    <dbReference type="NCBI Taxonomy" id="412755"/>
    <lineage>
        <taxon>unclassified sequences</taxon>
        <taxon>metagenomes</taxon>
        <taxon>ecological metagenomes</taxon>
    </lineage>
</organism>
<dbReference type="Pfam" id="PF12092">
    <property type="entry name" value="DUF3568"/>
    <property type="match status" value="1"/>
</dbReference>
<dbReference type="AlphaFoldDB" id="A0A0F9KIF0"/>
<sequence length="130" mass="14484">MKRKHVMLICFMGFILMLGWSCAPSIITLDTGVYQNGILYATSSKDVTAVYNATLAAMVKFEFQVTGKAKDAFFAKVDAKSADGMKIIVQIKAGGKNRTDFLIKVESFNRERSVLIFDEIQKYLGVKAKK</sequence>
<evidence type="ECO:0008006" key="2">
    <source>
        <dbReference type="Google" id="ProtNLM"/>
    </source>
</evidence>
<comment type="caution">
    <text evidence="1">The sequence shown here is derived from an EMBL/GenBank/DDBJ whole genome shotgun (WGS) entry which is preliminary data.</text>
</comment>